<dbReference type="Proteomes" id="UP000297861">
    <property type="component" value="Unassembled WGS sequence"/>
</dbReference>
<comment type="caution">
    <text evidence="1">The sequence shown here is derived from an EMBL/GenBank/DDBJ whole genome shotgun (WGS) entry which is preliminary data.</text>
</comment>
<dbReference type="OrthoDB" id="5149792at2"/>
<evidence type="ECO:0000313" key="2">
    <source>
        <dbReference type="Proteomes" id="UP000297861"/>
    </source>
</evidence>
<proteinExistence type="predicted"/>
<evidence type="ECO:0000313" key="1">
    <source>
        <dbReference type="EMBL" id="TFD99197.1"/>
    </source>
</evidence>
<dbReference type="EMBL" id="SOML01000001">
    <property type="protein sequence ID" value="TFD99197.1"/>
    <property type="molecule type" value="Genomic_DNA"/>
</dbReference>
<organism evidence="1 2">
    <name type="scientific">Dysgonomonas capnocytophagoides</name>
    <dbReference type="NCBI Taxonomy" id="45254"/>
    <lineage>
        <taxon>Bacteria</taxon>
        <taxon>Pseudomonadati</taxon>
        <taxon>Bacteroidota</taxon>
        <taxon>Bacteroidia</taxon>
        <taxon>Bacteroidales</taxon>
        <taxon>Dysgonomonadaceae</taxon>
        <taxon>Dysgonomonas</taxon>
    </lineage>
</organism>
<dbReference type="InterPro" id="IPR000415">
    <property type="entry name" value="Nitroreductase-like"/>
</dbReference>
<name>A0A4Y8LA02_9BACT</name>
<dbReference type="PANTHER" id="PTHR23026">
    <property type="entry name" value="NADPH NITROREDUCTASE"/>
    <property type="match status" value="1"/>
</dbReference>
<accession>A0A4Y8LA02</accession>
<gene>
    <name evidence="1" type="ORF">E2605_00975</name>
</gene>
<dbReference type="SUPFAM" id="SSF55469">
    <property type="entry name" value="FMN-dependent nitroreductase-like"/>
    <property type="match status" value="2"/>
</dbReference>
<protein>
    <submittedName>
        <fullName evidence="1">Nitroreductase</fullName>
    </submittedName>
</protein>
<dbReference type="NCBIfam" id="NF047509">
    <property type="entry name" value="Rv3131_FMN_oxido"/>
    <property type="match status" value="1"/>
</dbReference>
<reference evidence="1 2" key="1">
    <citation type="submission" date="2019-03" db="EMBL/GenBank/DDBJ databases">
        <title>San Antonio Military Medical Center submission to MRSN (WRAIR), pending publication.</title>
        <authorList>
            <person name="Blyth D.M."/>
            <person name="Mccarthy S.L."/>
            <person name="Schall S.E."/>
            <person name="Stam J.A."/>
            <person name="Ong A.C."/>
            <person name="Mcgann P.T."/>
        </authorList>
    </citation>
    <scope>NUCLEOTIDE SEQUENCE [LARGE SCALE GENOMIC DNA]</scope>
    <source>
        <strain evidence="1 2">MRSN571793</strain>
    </source>
</reference>
<dbReference type="STRING" id="1121485.GCA_000426485_00962"/>
<sequence>MIEAATKAPSGHNTQPWLFKIHKSQIEILPNWQDTLPVVDKNNRELFISLGAATENLCIMASHLGYVSSVKIEQVEKKIVVDLVKQQGVQKNDLALQIDERQTNRKVYDGKIIPSDILQILNKLKLYNNTSYYTIGKSDTLYSVLKEFIRRGNDIQMNNDAFKEELLKYMRFNNREIKQNPTGLTFKVIGAPALPAVISKPVVKSFLKAEKQNKSDMEKVDSSSNLVLFTTNKDTFEDWINLGRSLEKYLLKVTELHLAYAFMNQPCEEENLAEELQNYISVIKGEYPTLLLRIGYADKAPYSPRKNIDDVIVK</sequence>
<dbReference type="InterPro" id="IPR050627">
    <property type="entry name" value="Nitroreductase/BluB"/>
</dbReference>
<dbReference type="AlphaFoldDB" id="A0A4Y8LA02"/>
<dbReference type="GO" id="GO:0016491">
    <property type="term" value="F:oxidoreductase activity"/>
    <property type="evidence" value="ECO:0007669"/>
    <property type="project" value="InterPro"/>
</dbReference>
<keyword evidence="2" id="KW-1185">Reference proteome</keyword>
<dbReference type="Gene3D" id="3.40.109.10">
    <property type="entry name" value="NADH Oxidase"/>
    <property type="match status" value="1"/>
</dbReference>
<dbReference type="PANTHER" id="PTHR23026:SF123">
    <property type="entry name" value="NAD(P)H NITROREDUCTASE RV3131-RELATED"/>
    <property type="match status" value="1"/>
</dbReference>